<comment type="subcellular location">
    <subcellularLocation>
        <location evidence="2 10">Secreted</location>
    </subcellularLocation>
</comment>
<evidence type="ECO:0000256" key="8">
    <source>
        <dbReference type="ARBA" id="ARBA00022782"/>
    </source>
</evidence>
<dbReference type="InterPro" id="IPR009438">
    <property type="entry name" value="Phytosulfokine"/>
</dbReference>
<dbReference type="EMBL" id="EU963257">
    <property type="protein sequence ID" value="ACG35375.1"/>
    <property type="molecule type" value="mRNA"/>
</dbReference>
<comment type="function">
    <text evidence="1 10">Promotes plant cell differentiation, organogenesis and somatic embryogenesis as well as cell proliferation.</text>
</comment>
<reference evidence="11" key="1">
    <citation type="journal article" date="2009" name="Plant Mol. Biol.">
        <title>Insights into corn genes derived from large-scale cDNA sequencing.</title>
        <authorList>
            <person name="Alexandrov N.N."/>
            <person name="Brover V.V."/>
            <person name="Freidin S."/>
            <person name="Troukhan M.E."/>
            <person name="Tatarinova T.V."/>
            <person name="Zhang H."/>
            <person name="Swaller T.J."/>
            <person name="Lu Y.P."/>
            <person name="Bouck J."/>
            <person name="Flavell R.B."/>
            <person name="Feldmann K.A."/>
        </authorList>
    </citation>
    <scope>NUCLEOTIDE SEQUENCE</scope>
</reference>
<evidence type="ECO:0000256" key="7">
    <source>
        <dbReference type="ARBA" id="ARBA00022729"/>
    </source>
</evidence>
<keyword evidence="6 10" id="KW-0765">Sulfation</keyword>
<evidence type="ECO:0000256" key="6">
    <source>
        <dbReference type="ARBA" id="ARBA00022641"/>
    </source>
</evidence>
<evidence type="ECO:0000256" key="1">
    <source>
        <dbReference type="ARBA" id="ARBA00003158"/>
    </source>
</evidence>
<proteinExistence type="evidence at transcript level"/>
<dbReference type="GO" id="GO:0030154">
    <property type="term" value="P:cell differentiation"/>
    <property type="evidence" value="ECO:0007669"/>
    <property type="project" value="UniProtKB-UniRule"/>
</dbReference>
<keyword evidence="7 10" id="KW-0732">Signal</keyword>
<evidence type="ECO:0000256" key="9">
    <source>
        <dbReference type="ARBA" id="ARBA00023030"/>
    </source>
</evidence>
<dbReference type="PANTHER" id="PTHR33285:SF32">
    <property type="entry name" value="PHYTOSULFOKINES 5"/>
    <property type="match status" value="1"/>
</dbReference>
<evidence type="ECO:0000256" key="2">
    <source>
        <dbReference type="ARBA" id="ARBA00004613"/>
    </source>
</evidence>
<organism evidence="11">
    <name type="scientific">Zea mays</name>
    <name type="common">Maize</name>
    <dbReference type="NCBI Taxonomy" id="4577"/>
    <lineage>
        <taxon>Eukaryota</taxon>
        <taxon>Viridiplantae</taxon>
        <taxon>Streptophyta</taxon>
        <taxon>Embryophyta</taxon>
        <taxon>Tracheophyta</taxon>
        <taxon>Spermatophyta</taxon>
        <taxon>Magnoliopsida</taxon>
        <taxon>Liliopsida</taxon>
        <taxon>Poales</taxon>
        <taxon>Poaceae</taxon>
        <taxon>PACMAD clade</taxon>
        <taxon>Panicoideae</taxon>
        <taxon>Andropogonodae</taxon>
        <taxon>Andropogoneae</taxon>
        <taxon>Tripsacinae</taxon>
        <taxon>Zea</taxon>
    </lineage>
</organism>
<comment type="PTM">
    <text evidence="10">Sulfation is important for activity and for the binding to a putative membrane receptor.</text>
</comment>
<dbReference type="Pfam" id="PF06404">
    <property type="entry name" value="PSK"/>
    <property type="match status" value="1"/>
</dbReference>
<evidence type="ECO:0000256" key="4">
    <source>
        <dbReference type="ARBA" id="ARBA00022473"/>
    </source>
</evidence>
<feature type="signal peptide" evidence="10">
    <location>
        <begin position="1"/>
        <end position="23"/>
    </location>
</feature>
<dbReference type="GO" id="GO:0008283">
    <property type="term" value="P:cell population proliferation"/>
    <property type="evidence" value="ECO:0007669"/>
    <property type="project" value="UniProtKB-UniRule"/>
</dbReference>
<protein>
    <recommendedName>
        <fullName evidence="10">Phytosulfokine</fullName>
    </recommendedName>
    <component>
        <recommendedName>
            <fullName evidence="10">Phytosulfokine-alpha</fullName>
            <shortName evidence="10">PSK-alpha</shortName>
            <shortName evidence="10">Phytosulfokine-a</shortName>
        </recommendedName>
    </component>
    <component>
        <recommendedName>
            <fullName evidence="10">Phytosulfokine-beta</fullName>
            <shortName evidence="10">PSK-beta</shortName>
            <shortName evidence="10">Phytosulfokine-b</shortName>
        </recommendedName>
    </component>
</protein>
<feature type="chain" id="PRO_5031601182" description="Phytosulfokine" evidence="10">
    <location>
        <begin position="24"/>
        <end position="100"/>
    </location>
</feature>
<evidence type="ECO:0000313" key="11">
    <source>
        <dbReference type="EMBL" id="ACG35375.1"/>
    </source>
</evidence>
<keyword evidence="8 10" id="KW-0221">Differentiation</keyword>
<evidence type="ECO:0000256" key="3">
    <source>
        <dbReference type="ARBA" id="ARBA00010781"/>
    </source>
</evidence>
<keyword evidence="4 10" id="KW-0217">Developmental protein</keyword>
<name>B6TE42_MAIZE</name>
<accession>B6TE42</accession>
<dbReference type="GO" id="GO:0008083">
    <property type="term" value="F:growth factor activity"/>
    <property type="evidence" value="ECO:0007669"/>
    <property type="project" value="UniProtKB-UniRule"/>
</dbReference>
<dbReference type="GO" id="GO:0005576">
    <property type="term" value="C:extracellular region"/>
    <property type="evidence" value="ECO:0007669"/>
    <property type="project" value="UniProtKB-SubCell"/>
</dbReference>
<dbReference type="PANTHER" id="PTHR33285">
    <property type="entry name" value="PHYTOSULFOKINES 3"/>
    <property type="match status" value="1"/>
</dbReference>
<dbReference type="AlphaFoldDB" id="B6TE42"/>
<evidence type="ECO:0000256" key="5">
    <source>
        <dbReference type="ARBA" id="ARBA00022525"/>
    </source>
</evidence>
<comment type="PTM">
    <text evidence="10">PSK-alpha is produced by endopeptidase digestion. PSK-beta is produced from PSK-alpha by exopeptidase digestion.</text>
</comment>
<keyword evidence="9 10" id="KW-0339">Growth factor</keyword>
<sequence length="100" mass="10641">MMRRCSIAALAIFLLLLVCSSSSSNCAAAARLLPGAGHLRPLRHAAVGASGDELSAGSEVTTQDTMEACEEGNGKDECVQRRLLLDAHLDYIYTQHKGKP</sequence>
<evidence type="ECO:0000256" key="10">
    <source>
        <dbReference type="RuleBase" id="RU368031"/>
    </source>
</evidence>
<comment type="similarity">
    <text evidence="3 10">Belongs to the phytosulfokine family.</text>
</comment>
<keyword evidence="5 10" id="KW-0964">Secreted</keyword>